<sequence length="53" mass="6184">MFGLRCAHCSVCLKQSTSTLNIKVVYVINMVSKTIYILCYSSRFFHQMMIYLP</sequence>
<dbReference type="InParanoid" id="A0A251RZN4"/>
<gene>
    <name evidence="1" type="ORF">HannXRQ_Chr16g0513401</name>
</gene>
<name>A0A251RZN4_HELAN</name>
<protein>
    <submittedName>
        <fullName evidence="1">Uncharacterized protein</fullName>
    </submittedName>
</protein>
<proteinExistence type="predicted"/>
<dbReference type="Proteomes" id="UP000215914">
    <property type="component" value="Chromosome 16"/>
</dbReference>
<dbReference type="AlphaFoldDB" id="A0A251RZN4"/>
<accession>A0A251RZN4</accession>
<evidence type="ECO:0000313" key="2">
    <source>
        <dbReference type="Proteomes" id="UP000215914"/>
    </source>
</evidence>
<dbReference type="EMBL" id="CM007905">
    <property type="protein sequence ID" value="OTF91673.1"/>
    <property type="molecule type" value="Genomic_DNA"/>
</dbReference>
<reference evidence="2" key="1">
    <citation type="journal article" date="2017" name="Nature">
        <title>The sunflower genome provides insights into oil metabolism, flowering and Asterid evolution.</title>
        <authorList>
            <person name="Badouin H."/>
            <person name="Gouzy J."/>
            <person name="Grassa C.J."/>
            <person name="Murat F."/>
            <person name="Staton S.E."/>
            <person name="Cottret L."/>
            <person name="Lelandais-Briere C."/>
            <person name="Owens G.L."/>
            <person name="Carrere S."/>
            <person name="Mayjonade B."/>
            <person name="Legrand L."/>
            <person name="Gill N."/>
            <person name="Kane N.C."/>
            <person name="Bowers J.E."/>
            <person name="Hubner S."/>
            <person name="Bellec A."/>
            <person name="Berard A."/>
            <person name="Berges H."/>
            <person name="Blanchet N."/>
            <person name="Boniface M.C."/>
            <person name="Brunel D."/>
            <person name="Catrice O."/>
            <person name="Chaidir N."/>
            <person name="Claudel C."/>
            <person name="Donnadieu C."/>
            <person name="Faraut T."/>
            <person name="Fievet G."/>
            <person name="Helmstetter N."/>
            <person name="King M."/>
            <person name="Knapp S.J."/>
            <person name="Lai Z."/>
            <person name="Le Paslier M.C."/>
            <person name="Lippi Y."/>
            <person name="Lorenzon L."/>
            <person name="Mandel J.R."/>
            <person name="Marage G."/>
            <person name="Marchand G."/>
            <person name="Marquand E."/>
            <person name="Bret-Mestries E."/>
            <person name="Morien E."/>
            <person name="Nambeesan S."/>
            <person name="Nguyen T."/>
            <person name="Pegot-Espagnet P."/>
            <person name="Pouilly N."/>
            <person name="Raftis F."/>
            <person name="Sallet E."/>
            <person name="Schiex T."/>
            <person name="Thomas J."/>
            <person name="Vandecasteele C."/>
            <person name="Vares D."/>
            <person name="Vear F."/>
            <person name="Vautrin S."/>
            <person name="Crespi M."/>
            <person name="Mangin B."/>
            <person name="Burke J.M."/>
            <person name="Salse J."/>
            <person name="Munos S."/>
            <person name="Vincourt P."/>
            <person name="Rieseberg L.H."/>
            <person name="Langlade N.B."/>
        </authorList>
    </citation>
    <scope>NUCLEOTIDE SEQUENCE [LARGE SCALE GENOMIC DNA]</scope>
    <source>
        <strain evidence="2">cv. SF193</strain>
    </source>
</reference>
<evidence type="ECO:0000313" key="1">
    <source>
        <dbReference type="EMBL" id="OTF91673.1"/>
    </source>
</evidence>
<keyword evidence="2" id="KW-1185">Reference proteome</keyword>
<organism evidence="1 2">
    <name type="scientific">Helianthus annuus</name>
    <name type="common">Common sunflower</name>
    <dbReference type="NCBI Taxonomy" id="4232"/>
    <lineage>
        <taxon>Eukaryota</taxon>
        <taxon>Viridiplantae</taxon>
        <taxon>Streptophyta</taxon>
        <taxon>Embryophyta</taxon>
        <taxon>Tracheophyta</taxon>
        <taxon>Spermatophyta</taxon>
        <taxon>Magnoliopsida</taxon>
        <taxon>eudicotyledons</taxon>
        <taxon>Gunneridae</taxon>
        <taxon>Pentapetalae</taxon>
        <taxon>asterids</taxon>
        <taxon>campanulids</taxon>
        <taxon>Asterales</taxon>
        <taxon>Asteraceae</taxon>
        <taxon>Asteroideae</taxon>
        <taxon>Heliantheae alliance</taxon>
        <taxon>Heliantheae</taxon>
        <taxon>Helianthus</taxon>
    </lineage>
</organism>